<keyword evidence="5" id="KW-0378">Hydrolase</keyword>
<dbReference type="Proteomes" id="UP000056968">
    <property type="component" value="Chromosome"/>
</dbReference>
<evidence type="ECO:0000256" key="9">
    <source>
        <dbReference type="SAM" id="SignalP"/>
    </source>
</evidence>
<dbReference type="RefSeq" id="WP_062064287.1">
    <property type="nucleotide sequence ID" value="NZ_CP013264.1"/>
</dbReference>
<keyword evidence="2" id="KW-0719">Serine esterase</keyword>
<feature type="signal peptide" evidence="9">
    <location>
        <begin position="1"/>
        <end position="29"/>
    </location>
</feature>
<reference evidence="10 11" key="1">
    <citation type="submission" date="2015-11" db="EMBL/GenBank/DDBJ databases">
        <title>A Two-component Flavoprotein Monooxygenase System MeaXY Responsible for para-Hydroxylation of 2-Methyl-6-ethylaniline and 2,6-Diethylaniline in Sphingobium baderi DE-13.</title>
        <authorList>
            <person name="Cheng M."/>
            <person name="Meng Q."/>
            <person name="Yang Y."/>
            <person name="Chu C."/>
            <person name="Yan X."/>
            <person name="He J."/>
            <person name="Li S."/>
        </authorList>
    </citation>
    <scope>NUCLEOTIDE SEQUENCE [LARGE SCALE GENOMIC DNA]</scope>
    <source>
        <strain evidence="10 11">DE-13</strain>
    </source>
</reference>
<dbReference type="KEGG" id="sbd:ATN00_09805"/>
<dbReference type="Pfam" id="PF07519">
    <property type="entry name" value="Tannase"/>
    <property type="match status" value="1"/>
</dbReference>
<dbReference type="InterPro" id="IPR029058">
    <property type="entry name" value="AB_hydrolase_fold"/>
</dbReference>
<keyword evidence="3" id="KW-0479">Metal-binding</keyword>
<feature type="chain" id="PRO_5006611768" description="Feruloyl esterase" evidence="9">
    <location>
        <begin position="30"/>
        <end position="556"/>
    </location>
</feature>
<dbReference type="Gene3D" id="3.40.50.1820">
    <property type="entry name" value="alpha/beta hydrolase"/>
    <property type="match status" value="1"/>
</dbReference>
<dbReference type="STRING" id="1332080.ATN00_09805"/>
<feature type="region of interest" description="Disordered" evidence="8">
    <location>
        <begin position="537"/>
        <end position="556"/>
    </location>
</feature>
<keyword evidence="4 9" id="KW-0732">Signal</keyword>
<evidence type="ECO:0000313" key="10">
    <source>
        <dbReference type="EMBL" id="ALR20556.1"/>
    </source>
</evidence>
<evidence type="ECO:0000256" key="3">
    <source>
        <dbReference type="ARBA" id="ARBA00022723"/>
    </source>
</evidence>
<evidence type="ECO:0008006" key="12">
    <source>
        <dbReference type="Google" id="ProtNLM"/>
    </source>
</evidence>
<dbReference type="GO" id="GO:0052689">
    <property type="term" value="F:carboxylic ester hydrolase activity"/>
    <property type="evidence" value="ECO:0007669"/>
    <property type="project" value="UniProtKB-KW"/>
</dbReference>
<dbReference type="PANTHER" id="PTHR33938:SF15">
    <property type="entry name" value="FERULOYL ESTERASE B-RELATED"/>
    <property type="match status" value="1"/>
</dbReference>
<proteinExistence type="inferred from homology"/>
<dbReference type="OrthoDB" id="7197884at2"/>
<evidence type="ECO:0000256" key="4">
    <source>
        <dbReference type="ARBA" id="ARBA00022729"/>
    </source>
</evidence>
<dbReference type="InterPro" id="IPR011118">
    <property type="entry name" value="Tannase/feruloyl_esterase"/>
</dbReference>
<dbReference type="EMBL" id="CP013264">
    <property type="protein sequence ID" value="ALR20556.1"/>
    <property type="molecule type" value="Genomic_DNA"/>
</dbReference>
<keyword evidence="6" id="KW-0106">Calcium</keyword>
<evidence type="ECO:0000256" key="6">
    <source>
        <dbReference type="ARBA" id="ARBA00022837"/>
    </source>
</evidence>
<evidence type="ECO:0000313" key="11">
    <source>
        <dbReference type="Proteomes" id="UP000056968"/>
    </source>
</evidence>
<evidence type="ECO:0000256" key="5">
    <source>
        <dbReference type="ARBA" id="ARBA00022801"/>
    </source>
</evidence>
<evidence type="ECO:0000256" key="1">
    <source>
        <dbReference type="ARBA" id="ARBA00006249"/>
    </source>
</evidence>
<evidence type="ECO:0000256" key="2">
    <source>
        <dbReference type="ARBA" id="ARBA00022487"/>
    </source>
</evidence>
<dbReference type="GO" id="GO:0046872">
    <property type="term" value="F:metal ion binding"/>
    <property type="evidence" value="ECO:0007669"/>
    <property type="project" value="UniProtKB-KW"/>
</dbReference>
<gene>
    <name evidence="10" type="ORF">ATN00_09805</name>
</gene>
<keyword evidence="7" id="KW-1015">Disulfide bond</keyword>
<dbReference type="SUPFAM" id="SSF53474">
    <property type="entry name" value="alpha/beta-Hydrolases"/>
    <property type="match status" value="1"/>
</dbReference>
<keyword evidence="11" id="KW-1185">Reference proteome</keyword>
<protein>
    <recommendedName>
        <fullName evidence="12">Feruloyl esterase</fullName>
    </recommendedName>
</protein>
<comment type="similarity">
    <text evidence="1">Belongs to the tannase family.</text>
</comment>
<dbReference type="PANTHER" id="PTHR33938">
    <property type="entry name" value="FERULOYL ESTERASE B-RELATED"/>
    <property type="match status" value="1"/>
</dbReference>
<sequence length="556" mass="59493">MMRFSRRDAVAFKCLIAAGASLLAGPALTQTGAGQCSVATIQAMTTPDATITSAVPTAAPVPHCRVDGYVTTTNPGPNRVNFRLQLPDTGWNGRYYFIGMGATAGFVPTDSQVPAGNPLIKGFAVAGTDTGQQNRANWRFIGESPAQAIDYIHRGGHVTAAATQQITRKYYGREKIWRYHSGCSGGGRMGMEALAHHPGDYDGILLGAPGIGPTFGSETMLAFIYMGQQMLREPGAWVSPAKLGMLDKKVTAICDGLDGAEDGIIADNKACKVDMKQFECKAGDGADCLTAPERRTVEALLRGPRGPNGQQIKDGLPISNISVWSGFIGGPPPWDLNVDTNKMTFDQMKALPIGYLMGNSLAQAYFGKDYQAIKQFDFNKQSDLDAWWAAGDRLGYTRYSPDISAFQKQGGKIIFWNGESDPCCLVQDLRSYYNAVGKAVGGPSMLDAFARFYQVPGMAHCGSGTGPQDAPDAMLASLIDWVENKKAPASIVTHRGDRAKMAFADPKTGTVSGVIVPPSTGTPRDFLLCPDPTVATFNGKPGGESESENWTCKPRK</sequence>
<evidence type="ECO:0000256" key="8">
    <source>
        <dbReference type="SAM" id="MobiDB-lite"/>
    </source>
</evidence>
<evidence type="ECO:0000256" key="7">
    <source>
        <dbReference type="ARBA" id="ARBA00023157"/>
    </source>
</evidence>
<dbReference type="AlphaFoldDB" id="A0A0S3EYU6"/>
<accession>A0A0S3EYU6</accession>
<organism evidence="10 11">
    <name type="scientific">Sphingobium baderi</name>
    <dbReference type="NCBI Taxonomy" id="1332080"/>
    <lineage>
        <taxon>Bacteria</taxon>
        <taxon>Pseudomonadati</taxon>
        <taxon>Pseudomonadota</taxon>
        <taxon>Alphaproteobacteria</taxon>
        <taxon>Sphingomonadales</taxon>
        <taxon>Sphingomonadaceae</taxon>
        <taxon>Sphingobium</taxon>
    </lineage>
</organism>
<name>A0A0S3EYU6_9SPHN</name>